<evidence type="ECO:0000313" key="2">
    <source>
        <dbReference type="EMBL" id="KAJ8050759.1"/>
    </source>
</evidence>
<feature type="region of interest" description="Disordered" evidence="1">
    <location>
        <begin position="18"/>
        <end position="79"/>
    </location>
</feature>
<dbReference type="AlphaFoldDB" id="A0A9Q1HKL3"/>
<accession>A0A9Q1HKL3</accession>
<organism evidence="2 3">
    <name type="scientific">Holothuria leucospilota</name>
    <name type="common">Black long sea cucumber</name>
    <name type="synonym">Mertensiothuria leucospilota</name>
    <dbReference type="NCBI Taxonomy" id="206669"/>
    <lineage>
        <taxon>Eukaryota</taxon>
        <taxon>Metazoa</taxon>
        <taxon>Echinodermata</taxon>
        <taxon>Eleutherozoa</taxon>
        <taxon>Echinozoa</taxon>
        <taxon>Holothuroidea</taxon>
        <taxon>Aspidochirotacea</taxon>
        <taxon>Aspidochirotida</taxon>
        <taxon>Holothuriidae</taxon>
        <taxon>Holothuria</taxon>
    </lineage>
</organism>
<evidence type="ECO:0000256" key="1">
    <source>
        <dbReference type="SAM" id="MobiDB-lite"/>
    </source>
</evidence>
<keyword evidence="3" id="KW-1185">Reference proteome</keyword>
<feature type="compositionally biased region" description="Basic and acidic residues" evidence="1">
    <location>
        <begin position="18"/>
        <end position="30"/>
    </location>
</feature>
<evidence type="ECO:0000313" key="3">
    <source>
        <dbReference type="Proteomes" id="UP001152320"/>
    </source>
</evidence>
<protein>
    <submittedName>
        <fullName evidence="2">Uncharacterized protein</fullName>
    </submittedName>
</protein>
<reference evidence="2" key="1">
    <citation type="submission" date="2021-10" db="EMBL/GenBank/DDBJ databases">
        <title>Tropical sea cucumber genome reveals ecological adaptation and Cuvierian tubules defense mechanism.</title>
        <authorList>
            <person name="Chen T."/>
        </authorList>
    </citation>
    <scope>NUCLEOTIDE SEQUENCE</scope>
    <source>
        <strain evidence="2">Nanhai2018</strain>
        <tissue evidence="2">Muscle</tissue>
    </source>
</reference>
<name>A0A9Q1HKL3_HOLLE</name>
<dbReference type="Proteomes" id="UP001152320">
    <property type="component" value="Chromosome 1"/>
</dbReference>
<comment type="caution">
    <text evidence="2">The sequence shown here is derived from an EMBL/GenBank/DDBJ whole genome shotgun (WGS) entry which is preliminary data.</text>
</comment>
<proteinExistence type="predicted"/>
<dbReference type="EMBL" id="JAIZAY010000001">
    <property type="protein sequence ID" value="KAJ8050759.1"/>
    <property type="molecule type" value="Genomic_DNA"/>
</dbReference>
<gene>
    <name evidence="2" type="ORF">HOLleu_04077</name>
</gene>
<sequence>MAMGLEVVNSEMDVAVEEARRHVEEEEGREKHSKGKTYLGGSLRIEDRRRKNSQKSVLSLGTGSGRAQDMSSSLTGRRPSVSFHSSLLRTSSFAGFRSDETPVVMYCQDVMFGVNVITGLVIRKAHDKICKRFKGASVKEIWLGVMAEDSSLDPLTEDFTTEQWFNEESPVLMKIKSSKGWQIFFDTICPFGIQTEKTDGDELAMPYTA</sequence>